<feature type="region of interest" description="Disordered" evidence="1">
    <location>
        <begin position="112"/>
        <end position="148"/>
    </location>
</feature>
<gene>
    <name evidence="3" type="ORF">SLS63_009437</name>
</gene>
<keyword evidence="2" id="KW-0472">Membrane</keyword>
<name>A0ABR1NZJ8_DIAER</name>
<evidence type="ECO:0000313" key="3">
    <source>
        <dbReference type="EMBL" id="KAK7721654.1"/>
    </source>
</evidence>
<feature type="transmembrane region" description="Helical" evidence="2">
    <location>
        <begin position="6"/>
        <end position="30"/>
    </location>
</feature>
<keyword evidence="2" id="KW-0812">Transmembrane</keyword>
<evidence type="ECO:0000256" key="2">
    <source>
        <dbReference type="SAM" id="Phobius"/>
    </source>
</evidence>
<proteinExistence type="predicted"/>
<evidence type="ECO:0000256" key="1">
    <source>
        <dbReference type="SAM" id="MobiDB-lite"/>
    </source>
</evidence>
<organism evidence="3 4">
    <name type="scientific">Diaporthe eres</name>
    <name type="common">Phomopsis oblonga</name>
    <dbReference type="NCBI Taxonomy" id="83184"/>
    <lineage>
        <taxon>Eukaryota</taxon>
        <taxon>Fungi</taxon>
        <taxon>Dikarya</taxon>
        <taxon>Ascomycota</taxon>
        <taxon>Pezizomycotina</taxon>
        <taxon>Sordariomycetes</taxon>
        <taxon>Sordariomycetidae</taxon>
        <taxon>Diaporthales</taxon>
        <taxon>Diaporthaceae</taxon>
        <taxon>Diaporthe</taxon>
        <taxon>Diaporthe eres species complex</taxon>
    </lineage>
</organism>
<dbReference type="Proteomes" id="UP001430848">
    <property type="component" value="Unassembled WGS sequence"/>
</dbReference>
<evidence type="ECO:0000313" key="4">
    <source>
        <dbReference type="Proteomes" id="UP001430848"/>
    </source>
</evidence>
<dbReference type="EMBL" id="JAKNSF020000069">
    <property type="protein sequence ID" value="KAK7721654.1"/>
    <property type="molecule type" value="Genomic_DNA"/>
</dbReference>
<keyword evidence="2" id="KW-1133">Transmembrane helix</keyword>
<sequence length="172" mass="19155">MISLGPFILIAGISIVILLCWVWLPFAVIAKICGLGAHRKKNTGLLPVRAAAGEVRYRAEGFVPPPQALQNDPLAFDPEVRHHNYLKVDPRRADQNFQSREARDAYEATFGLDRRSGGGHRIRSRERRGKRSAGAAGKAGQNIEGDVQKPAATLIRNQEHWEKLHGHREAQQ</sequence>
<keyword evidence="4" id="KW-1185">Reference proteome</keyword>
<reference evidence="3 4" key="1">
    <citation type="submission" date="2024-02" db="EMBL/GenBank/DDBJ databases">
        <title>De novo assembly and annotation of 12 fungi associated with fruit tree decline syndrome in Ontario, Canada.</title>
        <authorList>
            <person name="Sulman M."/>
            <person name="Ellouze W."/>
            <person name="Ilyukhin E."/>
        </authorList>
    </citation>
    <scope>NUCLEOTIDE SEQUENCE [LARGE SCALE GENOMIC DNA]</scope>
    <source>
        <strain evidence="3 4">M169</strain>
    </source>
</reference>
<comment type="caution">
    <text evidence="3">The sequence shown here is derived from an EMBL/GenBank/DDBJ whole genome shotgun (WGS) entry which is preliminary data.</text>
</comment>
<protein>
    <submittedName>
        <fullName evidence="3">Uncharacterized protein</fullName>
    </submittedName>
</protein>
<accession>A0ABR1NZJ8</accession>
<feature type="compositionally biased region" description="Basic residues" evidence="1">
    <location>
        <begin position="117"/>
        <end position="131"/>
    </location>
</feature>